<accession>A0A2P2JQ44</accession>
<dbReference type="AlphaFoldDB" id="A0A2P2JQ44"/>
<feature type="transmembrane region" description="Helical" evidence="1">
    <location>
        <begin position="6"/>
        <end position="26"/>
    </location>
</feature>
<evidence type="ECO:0000313" key="2">
    <source>
        <dbReference type="EMBL" id="MBW95584.1"/>
    </source>
</evidence>
<sequence length="34" mass="4058">MYLLWSYWVFEGLLLGFLVLKINFCVSLRDLFTG</sequence>
<evidence type="ECO:0000256" key="1">
    <source>
        <dbReference type="SAM" id="Phobius"/>
    </source>
</evidence>
<protein>
    <submittedName>
        <fullName evidence="2">Defective in cullin neddylation protein</fullName>
    </submittedName>
</protein>
<organism evidence="2">
    <name type="scientific">Rhizophora mucronata</name>
    <name type="common">Asiatic mangrove</name>
    <dbReference type="NCBI Taxonomy" id="61149"/>
    <lineage>
        <taxon>Eukaryota</taxon>
        <taxon>Viridiplantae</taxon>
        <taxon>Streptophyta</taxon>
        <taxon>Embryophyta</taxon>
        <taxon>Tracheophyta</taxon>
        <taxon>Spermatophyta</taxon>
        <taxon>Magnoliopsida</taxon>
        <taxon>eudicotyledons</taxon>
        <taxon>Gunneridae</taxon>
        <taxon>Pentapetalae</taxon>
        <taxon>rosids</taxon>
        <taxon>fabids</taxon>
        <taxon>Malpighiales</taxon>
        <taxon>Rhizophoraceae</taxon>
        <taxon>Rhizophora</taxon>
    </lineage>
</organism>
<keyword evidence="1" id="KW-1133">Transmembrane helix</keyword>
<proteinExistence type="predicted"/>
<keyword evidence="1" id="KW-0812">Transmembrane</keyword>
<dbReference type="EMBL" id="GGEC01015101">
    <property type="protein sequence ID" value="MBW95584.1"/>
    <property type="molecule type" value="Transcribed_RNA"/>
</dbReference>
<name>A0A2P2JQ44_RHIMU</name>
<reference evidence="2" key="1">
    <citation type="submission" date="2018-02" db="EMBL/GenBank/DDBJ databases">
        <title>Rhizophora mucronata_Transcriptome.</title>
        <authorList>
            <person name="Meera S.P."/>
            <person name="Sreeshan A."/>
            <person name="Augustine A."/>
        </authorList>
    </citation>
    <scope>NUCLEOTIDE SEQUENCE</scope>
    <source>
        <tissue evidence="2">Leaf</tissue>
    </source>
</reference>
<keyword evidence="1" id="KW-0472">Membrane</keyword>